<comment type="subcellular location">
    <subcellularLocation>
        <location evidence="2">Cell membrane</location>
    </subcellularLocation>
    <subcellularLocation>
        <location evidence="1">Membrane</location>
        <topology evidence="1">Single-pass membrane protein</topology>
    </subcellularLocation>
</comment>
<keyword evidence="6 9" id="KW-0472">Membrane</keyword>
<evidence type="ECO:0000256" key="9">
    <source>
        <dbReference type="SAM" id="Phobius"/>
    </source>
</evidence>
<organism evidence="11 12">
    <name type="scientific">Mucilaginibacter gracilis</name>
    <dbReference type="NCBI Taxonomy" id="423350"/>
    <lineage>
        <taxon>Bacteria</taxon>
        <taxon>Pseudomonadati</taxon>
        <taxon>Bacteroidota</taxon>
        <taxon>Sphingobacteriia</taxon>
        <taxon>Sphingobacteriales</taxon>
        <taxon>Sphingobacteriaceae</taxon>
        <taxon>Mucilaginibacter</taxon>
    </lineage>
</organism>
<keyword evidence="12" id="KW-1185">Reference proteome</keyword>
<feature type="transmembrane region" description="Helical" evidence="9">
    <location>
        <begin position="116"/>
        <end position="136"/>
    </location>
</feature>
<evidence type="ECO:0000256" key="3">
    <source>
        <dbReference type="ARBA" id="ARBA00022475"/>
    </source>
</evidence>
<evidence type="ECO:0000256" key="4">
    <source>
        <dbReference type="ARBA" id="ARBA00022692"/>
    </source>
</evidence>
<gene>
    <name evidence="11" type="ORF">BDD43_5792</name>
</gene>
<keyword evidence="3" id="KW-1003">Cell membrane</keyword>
<comment type="caution">
    <text evidence="11">The sequence shown here is derived from an EMBL/GenBank/DDBJ whole genome shotgun (WGS) entry which is preliminary data.</text>
</comment>
<dbReference type="RefSeq" id="WP_121201565.1">
    <property type="nucleotide sequence ID" value="NZ_RBKU01000001.1"/>
</dbReference>
<dbReference type="Proteomes" id="UP000268007">
    <property type="component" value="Unassembled WGS sequence"/>
</dbReference>
<dbReference type="PANTHER" id="PTHR37461">
    <property type="entry name" value="ANTI-SIGMA-K FACTOR RSKA"/>
    <property type="match status" value="1"/>
</dbReference>
<name>A0A495J9Z5_9SPHI</name>
<evidence type="ECO:0000256" key="7">
    <source>
        <dbReference type="ARBA" id="ARBA00029829"/>
    </source>
</evidence>
<dbReference type="AlphaFoldDB" id="A0A495J9Z5"/>
<dbReference type="GO" id="GO:0016989">
    <property type="term" value="F:sigma factor antagonist activity"/>
    <property type="evidence" value="ECO:0007669"/>
    <property type="project" value="TreeGrafter"/>
</dbReference>
<reference evidence="11 12" key="1">
    <citation type="submission" date="2018-10" db="EMBL/GenBank/DDBJ databases">
        <title>Genomic Encyclopedia of Archaeal and Bacterial Type Strains, Phase II (KMG-II): from individual species to whole genera.</title>
        <authorList>
            <person name="Goeker M."/>
        </authorList>
    </citation>
    <scope>NUCLEOTIDE SEQUENCE [LARGE SCALE GENOMIC DNA]</scope>
    <source>
        <strain evidence="11 12">DSM 18602</strain>
    </source>
</reference>
<dbReference type="InterPro" id="IPR041916">
    <property type="entry name" value="Anti_sigma_zinc_sf"/>
</dbReference>
<dbReference type="GO" id="GO:0006417">
    <property type="term" value="P:regulation of translation"/>
    <property type="evidence" value="ECO:0007669"/>
    <property type="project" value="TreeGrafter"/>
</dbReference>
<dbReference type="PANTHER" id="PTHR37461:SF1">
    <property type="entry name" value="ANTI-SIGMA-K FACTOR RSKA"/>
    <property type="match status" value="1"/>
</dbReference>
<feature type="domain" description="Anti-sigma K factor RskA C-terminal" evidence="10">
    <location>
        <begin position="122"/>
        <end position="276"/>
    </location>
</feature>
<evidence type="ECO:0000259" key="10">
    <source>
        <dbReference type="Pfam" id="PF10099"/>
    </source>
</evidence>
<sequence length="286" mass="32174">MEDIKAYIESGILELYVLGDLSPNEKLQVEEMAKMHPEISAELNDIQTALEAYAAENAIEPPAQLRDRVLNSLLTNFADDRNFNTKPFVERDEIEEDYAETEDNIRALPTARPNSFYKYAFAASLAALIISLIALYNTSNRLSQSEGQIALLQSRNQSFANRVNYLDNEIDVFRDSSVKIIRLQGTPKAPASKLTLAWNPKKKQVMIDMKDMELAQNDKDHQYQLWAIVNNKPVDLGVFDAKPDTVTKYMLQMKPVANATVFAVTLEKRGGVPSPTMDQMVLAAKI</sequence>
<dbReference type="OrthoDB" id="1420916at2"/>
<evidence type="ECO:0000256" key="1">
    <source>
        <dbReference type="ARBA" id="ARBA00004167"/>
    </source>
</evidence>
<dbReference type="EMBL" id="RBKU01000001">
    <property type="protein sequence ID" value="RKR85521.1"/>
    <property type="molecule type" value="Genomic_DNA"/>
</dbReference>
<dbReference type="Pfam" id="PF10099">
    <property type="entry name" value="RskA_C"/>
    <property type="match status" value="1"/>
</dbReference>
<evidence type="ECO:0000313" key="12">
    <source>
        <dbReference type="Proteomes" id="UP000268007"/>
    </source>
</evidence>
<accession>A0A495J9Z5</accession>
<evidence type="ECO:0000256" key="5">
    <source>
        <dbReference type="ARBA" id="ARBA00022989"/>
    </source>
</evidence>
<evidence type="ECO:0000256" key="6">
    <source>
        <dbReference type="ARBA" id="ARBA00023136"/>
    </source>
</evidence>
<dbReference type="GO" id="GO:0005886">
    <property type="term" value="C:plasma membrane"/>
    <property type="evidence" value="ECO:0007669"/>
    <property type="project" value="UniProtKB-SubCell"/>
</dbReference>
<evidence type="ECO:0000256" key="2">
    <source>
        <dbReference type="ARBA" id="ARBA00004236"/>
    </source>
</evidence>
<proteinExistence type="predicted"/>
<dbReference type="Gene3D" id="1.10.10.1320">
    <property type="entry name" value="Anti-sigma factor, zinc-finger domain"/>
    <property type="match status" value="1"/>
</dbReference>
<dbReference type="InterPro" id="IPR018764">
    <property type="entry name" value="RskA_C"/>
</dbReference>
<keyword evidence="5 9" id="KW-1133">Transmembrane helix</keyword>
<keyword evidence="4 9" id="KW-0812">Transmembrane</keyword>
<dbReference type="InterPro" id="IPR051474">
    <property type="entry name" value="Anti-sigma-K/W_factor"/>
</dbReference>
<protein>
    <recommendedName>
        <fullName evidence="8">Regulator of SigK</fullName>
    </recommendedName>
    <alternativeName>
        <fullName evidence="7">Sigma-K anti-sigma factor RskA</fullName>
    </alternativeName>
</protein>
<evidence type="ECO:0000256" key="8">
    <source>
        <dbReference type="ARBA" id="ARBA00030803"/>
    </source>
</evidence>
<evidence type="ECO:0000313" key="11">
    <source>
        <dbReference type="EMBL" id="RKR85521.1"/>
    </source>
</evidence>